<dbReference type="RefSeq" id="WP_345030600.1">
    <property type="nucleotide sequence ID" value="NZ_BAABEY010000028.1"/>
</dbReference>
<dbReference type="PANTHER" id="PTHR40255">
    <property type="entry name" value="UPF0093 MEMBRANE PROTEIN SLR1790"/>
    <property type="match status" value="1"/>
</dbReference>
<feature type="binding site" description="axial binding residue" evidence="14">
    <location>
        <position position="9"/>
    </location>
    <ligand>
        <name>heme</name>
        <dbReference type="ChEBI" id="CHEBI:30413"/>
    </ligand>
    <ligandPart>
        <name>Fe</name>
        <dbReference type="ChEBI" id="CHEBI:18248"/>
    </ligandPart>
</feature>
<sequence>MYLYIKAIHIISVVSWFAGLFYLPRLLVYHTEAQVLPEEGRKSLGEHLVKWQRLLFNAIMVPAMCLTLASGVTMLFLVPDWLSQGWMHLKLAFVLVLLYYHFYTRKLLLEVRKGVFRWTSVQLRLWNELATILLVAIVFLVVLKSSLDWIWGVLGVVLFAVSIMVAVKLVNRNRK</sequence>
<evidence type="ECO:0000256" key="8">
    <source>
        <dbReference type="ARBA" id="ARBA00022723"/>
    </source>
</evidence>
<accession>A0ABP8M5A6</accession>
<evidence type="ECO:0000256" key="13">
    <source>
        <dbReference type="ARBA" id="ARBA00048390"/>
    </source>
</evidence>
<evidence type="ECO:0000313" key="16">
    <source>
        <dbReference type="EMBL" id="GAA4442652.1"/>
    </source>
</evidence>
<dbReference type="InterPro" id="IPR005265">
    <property type="entry name" value="HemJ-like"/>
</dbReference>
<keyword evidence="5 14" id="KW-1003">Cell membrane</keyword>
<evidence type="ECO:0000256" key="4">
    <source>
        <dbReference type="ARBA" id="ARBA00017504"/>
    </source>
</evidence>
<feature type="transmembrane region" description="Helical" evidence="14">
    <location>
        <begin position="149"/>
        <end position="170"/>
    </location>
</feature>
<keyword evidence="11 14" id="KW-0408">Iron</keyword>
<keyword evidence="9 14" id="KW-1133">Transmembrane helix</keyword>
<keyword evidence="12 14" id="KW-0472">Membrane</keyword>
<gene>
    <name evidence="16" type="primary">hemJ</name>
    <name evidence="16" type="ORF">GCM10023091_29810</name>
</gene>
<evidence type="ECO:0000256" key="3">
    <source>
        <dbReference type="ARBA" id="ARBA00006501"/>
    </source>
</evidence>
<dbReference type="HAMAP" id="MF_02239">
    <property type="entry name" value="HemJ"/>
    <property type="match status" value="1"/>
</dbReference>
<feature type="transmembrane region" description="Helical" evidence="14">
    <location>
        <begin position="125"/>
        <end position="143"/>
    </location>
</feature>
<evidence type="ECO:0000256" key="6">
    <source>
        <dbReference type="ARBA" id="ARBA00022617"/>
    </source>
</evidence>
<keyword evidence="17" id="KW-1185">Reference proteome</keyword>
<name>A0ABP8M5A6_9BACT</name>
<evidence type="ECO:0000256" key="9">
    <source>
        <dbReference type="ARBA" id="ARBA00022989"/>
    </source>
</evidence>
<dbReference type="EC" id="1.3.99.-" evidence="14 15"/>
<evidence type="ECO:0000256" key="1">
    <source>
        <dbReference type="ARBA" id="ARBA00004651"/>
    </source>
</evidence>
<keyword evidence="8 14" id="KW-0479">Metal-binding</keyword>
<protein>
    <recommendedName>
        <fullName evidence="4 14">Protoporphyrinogen IX oxidase</fullName>
        <shortName evidence="14">PPO</shortName>
        <ecNumber evidence="14 15">1.3.99.-</ecNumber>
    </recommendedName>
</protein>
<evidence type="ECO:0000256" key="15">
    <source>
        <dbReference type="PIRNR" id="PIRNR004638"/>
    </source>
</evidence>
<evidence type="ECO:0000256" key="12">
    <source>
        <dbReference type="ARBA" id="ARBA00023136"/>
    </source>
</evidence>
<comment type="caution">
    <text evidence="16">The sequence shown here is derived from an EMBL/GenBank/DDBJ whole genome shotgun (WGS) entry which is preliminary data.</text>
</comment>
<dbReference type="EMBL" id="BAABEY010000028">
    <property type="protein sequence ID" value="GAA4442652.1"/>
    <property type="molecule type" value="Genomic_DNA"/>
</dbReference>
<comment type="function">
    <text evidence="14 15">Catalyzes the oxidation of protoporphyrinogen IX to protoporphyrin IX.</text>
</comment>
<dbReference type="Proteomes" id="UP001501508">
    <property type="component" value="Unassembled WGS sequence"/>
</dbReference>
<comment type="similarity">
    <text evidence="3 14 15">Belongs to the HemJ family.</text>
</comment>
<evidence type="ECO:0000256" key="14">
    <source>
        <dbReference type="HAMAP-Rule" id="MF_02239"/>
    </source>
</evidence>
<evidence type="ECO:0000256" key="5">
    <source>
        <dbReference type="ARBA" id="ARBA00022475"/>
    </source>
</evidence>
<evidence type="ECO:0000256" key="11">
    <source>
        <dbReference type="ARBA" id="ARBA00023004"/>
    </source>
</evidence>
<dbReference type="PIRSF" id="PIRSF004638">
    <property type="entry name" value="UCP004638"/>
    <property type="match status" value="1"/>
</dbReference>
<feature type="transmembrane region" description="Helical" evidence="14">
    <location>
        <begin position="54"/>
        <end position="79"/>
    </location>
</feature>
<feature type="transmembrane region" description="Helical" evidence="14">
    <location>
        <begin position="85"/>
        <end position="104"/>
    </location>
</feature>
<comment type="subunit">
    <text evidence="14">Homodimer.</text>
</comment>
<keyword evidence="6 14" id="KW-0349">Heme</keyword>
<organism evidence="16 17">
    <name type="scientific">Ravibacter arvi</name>
    <dbReference type="NCBI Taxonomy" id="2051041"/>
    <lineage>
        <taxon>Bacteria</taxon>
        <taxon>Pseudomonadati</taxon>
        <taxon>Bacteroidota</taxon>
        <taxon>Cytophagia</taxon>
        <taxon>Cytophagales</taxon>
        <taxon>Spirosomataceae</taxon>
        <taxon>Ravibacter</taxon>
    </lineage>
</organism>
<comment type="pathway">
    <text evidence="2 14 15">Porphyrin-containing compound metabolism; protoporphyrin-IX biosynthesis; protoporphyrin-IX from protoporphyrinogen-IX: step 1/1.</text>
</comment>
<evidence type="ECO:0000313" key="17">
    <source>
        <dbReference type="Proteomes" id="UP001501508"/>
    </source>
</evidence>
<reference evidence="17" key="1">
    <citation type="journal article" date="2019" name="Int. J. Syst. Evol. Microbiol.">
        <title>The Global Catalogue of Microorganisms (GCM) 10K type strain sequencing project: providing services to taxonomists for standard genome sequencing and annotation.</title>
        <authorList>
            <consortium name="The Broad Institute Genomics Platform"/>
            <consortium name="The Broad Institute Genome Sequencing Center for Infectious Disease"/>
            <person name="Wu L."/>
            <person name="Ma J."/>
        </authorList>
    </citation>
    <scope>NUCLEOTIDE SEQUENCE [LARGE SCALE GENOMIC DNA]</scope>
    <source>
        <strain evidence="17">JCM 31920</strain>
    </source>
</reference>
<evidence type="ECO:0000256" key="7">
    <source>
        <dbReference type="ARBA" id="ARBA00022692"/>
    </source>
</evidence>
<evidence type="ECO:0000256" key="2">
    <source>
        <dbReference type="ARBA" id="ARBA00005073"/>
    </source>
</evidence>
<keyword evidence="10 14" id="KW-0560">Oxidoreductase</keyword>
<feature type="transmembrane region" description="Helical" evidence="14">
    <location>
        <begin position="6"/>
        <end position="23"/>
    </location>
</feature>
<dbReference type="Pfam" id="PF03653">
    <property type="entry name" value="UPF0093"/>
    <property type="match status" value="1"/>
</dbReference>
<dbReference type="PANTHER" id="PTHR40255:SF1">
    <property type="entry name" value="PROTOPORPHYRINOGEN IX OXIDASE"/>
    <property type="match status" value="1"/>
</dbReference>
<evidence type="ECO:0000256" key="10">
    <source>
        <dbReference type="ARBA" id="ARBA00023002"/>
    </source>
</evidence>
<keyword evidence="7 14" id="KW-0812">Transmembrane</keyword>
<comment type="catalytic activity">
    <reaction evidence="13 14 15">
        <text>protoporphyrinogen IX + 3 A = protoporphyrin IX + 3 AH2</text>
        <dbReference type="Rhea" id="RHEA:62000"/>
        <dbReference type="ChEBI" id="CHEBI:13193"/>
        <dbReference type="ChEBI" id="CHEBI:17499"/>
        <dbReference type="ChEBI" id="CHEBI:57306"/>
        <dbReference type="ChEBI" id="CHEBI:57307"/>
    </reaction>
</comment>
<comment type="subcellular location">
    <subcellularLocation>
        <location evidence="1 14">Cell membrane</location>
        <topology evidence="1 14">Multi-pass membrane protein</topology>
    </subcellularLocation>
</comment>
<proteinExistence type="inferred from homology"/>
<comment type="cofactor">
    <cofactor evidence="14 15">
        <name>heme b</name>
        <dbReference type="ChEBI" id="CHEBI:60344"/>
    </cofactor>
    <text evidence="14 15">Binds 1 heme b (iron(II)-protoporphyrin IX) group per subunit.</text>
</comment>
<feature type="binding site" description="axial binding residue" evidence="14">
    <location>
        <position position="90"/>
    </location>
    <ligand>
        <name>heme</name>
        <dbReference type="ChEBI" id="CHEBI:30413"/>
    </ligand>
    <ligandPart>
        <name>Fe</name>
        <dbReference type="ChEBI" id="CHEBI:18248"/>
    </ligandPart>
</feature>